<dbReference type="AlphaFoldDB" id="A0A7K9EMA6"/>
<feature type="domain" description="Ig-like" evidence="6">
    <location>
        <begin position="15"/>
        <end position="110"/>
    </location>
</feature>
<evidence type="ECO:0000313" key="8">
    <source>
        <dbReference type="Proteomes" id="UP000578343"/>
    </source>
</evidence>
<dbReference type="Proteomes" id="UP000578343">
    <property type="component" value="Unassembled WGS sequence"/>
</dbReference>
<organism evidence="7 8">
    <name type="scientific">Baryphthengus martii</name>
    <name type="common">Rufous motmot</name>
    <dbReference type="NCBI Taxonomy" id="176943"/>
    <lineage>
        <taxon>Eukaryota</taxon>
        <taxon>Metazoa</taxon>
        <taxon>Chordata</taxon>
        <taxon>Craniata</taxon>
        <taxon>Vertebrata</taxon>
        <taxon>Euteleostomi</taxon>
        <taxon>Archelosauria</taxon>
        <taxon>Archosauria</taxon>
        <taxon>Dinosauria</taxon>
        <taxon>Saurischia</taxon>
        <taxon>Theropoda</taxon>
        <taxon>Coelurosauria</taxon>
        <taxon>Aves</taxon>
        <taxon>Neognathae</taxon>
        <taxon>Neoaves</taxon>
        <taxon>Telluraves</taxon>
        <taxon>Coraciimorphae</taxon>
        <taxon>Coraciiformes</taxon>
        <taxon>Momotidae</taxon>
        <taxon>Baryphthengus</taxon>
    </lineage>
</organism>
<proteinExistence type="predicted"/>
<keyword evidence="3" id="KW-0393">Immunoglobulin domain</keyword>
<keyword evidence="8" id="KW-1185">Reference proteome</keyword>
<dbReference type="SMART" id="SM00406">
    <property type="entry name" value="IGv"/>
    <property type="match status" value="2"/>
</dbReference>
<evidence type="ECO:0000256" key="4">
    <source>
        <dbReference type="SAM" id="MobiDB-lite"/>
    </source>
</evidence>
<dbReference type="InterPro" id="IPR007110">
    <property type="entry name" value="Ig-like_dom"/>
</dbReference>
<evidence type="ECO:0000256" key="2">
    <source>
        <dbReference type="ARBA" id="ARBA00023157"/>
    </source>
</evidence>
<feature type="non-terminal residue" evidence="7">
    <location>
        <position position="384"/>
    </location>
</feature>
<name>A0A7K9EMA6_BARMA</name>
<comment type="caution">
    <text evidence="7">The sequence shown here is derived from an EMBL/GenBank/DDBJ whole genome shotgun (WGS) entry which is preliminary data.</text>
</comment>
<dbReference type="SMART" id="SM00409">
    <property type="entry name" value="IG"/>
    <property type="match status" value="2"/>
</dbReference>
<evidence type="ECO:0000256" key="3">
    <source>
        <dbReference type="ARBA" id="ARBA00023319"/>
    </source>
</evidence>
<dbReference type="InterPro" id="IPR003599">
    <property type="entry name" value="Ig_sub"/>
</dbReference>
<dbReference type="Gene3D" id="2.60.40.10">
    <property type="entry name" value="Immunoglobulins"/>
    <property type="match status" value="2"/>
</dbReference>
<dbReference type="PANTHER" id="PTHR16423:SF6">
    <property type="entry name" value="TRIGGERING RECEPTOR EXPRESSED ON MYELOID CELLS 2-RELATED"/>
    <property type="match status" value="1"/>
</dbReference>
<protein>
    <submittedName>
        <fullName evidence="7">CLM5 protein</fullName>
    </submittedName>
</protein>
<feature type="transmembrane region" description="Helical" evidence="5">
    <location>
        <begin position="272"/>
        <end position="296"/>
    </location>
</feature>
<keyword evidence="5" id="KW-1133">Transmembrane helix</keyword>
<feature type="region of interest" description="Disordered" evidence="4">
    <location>
        <begin position="241"/>
        <end position="263"/>
    </location>
</feature>
<dbReference type="EMBL" id="VWZK01016629">
    <property type="protein sequence ID" value="NXG77823.1"/>
    <property type="molecule type" value="Genomic_DNA"/>
</dbReference>
<keyword evidence="2" id="KW-1015">Disulfide bond</keyword>
<evidence type="ECO:0000256" key="5">
    <source>
        <dbReference type="SAM" id="Phobius"/>
    </source>
</evidence>
<sequence>QACQLLSPSPRLIFPDLQAQTPAVEERRWEGSALHIRCPYPAQPKYQQQKAWCRLTDGQWKPLVETPYDPYSLINRITKENTTIEDTLTRGTMSIIMTNLQAKDSGTYACSYRSYRTVYTYEYLPLKTISLSVVKELQRWELDSVSVQCTYSTVLHSLATKGWCRRGPAGCKMWLKTNFPATRSNSKALEDRASIQDDVQKSTLSITMQKLQARDTGTYWCVLYKDSQPTRLMEVRLSVSKTSAGTTSPGTAGTTPSTPSGNTSALSSKVNIFILLSGVLSILFILALISSITLYVRWRKQLKRRGNREAEDVYEKPEDIAQLSSTERMETPKDDSKDLKYATLNFKSRFSPKDALYCNLELSQAHKKAKEESVDYAIIALKHS</sequence>
<dbReference type="Pfam" id="PF07686">
    <property type="entry name" value="V-set"/>
    <property type="match status" value="2"/>
</dbReference>
<keyword evidence="5" id="KW-0812">Transmembrane</keyword>
<dbReference type="GO" id="GO:0038023">
    <property type="term" value="F:signaling receptor activity"/>
    <property type="evidence" value="ECO:0007669"/>
    <property type="project" value="TreeGrafter"/>
</dbReference>
<dbReference type="GO" id="GO:0009986">
    <property type="term" value="C:cell surface"/>
    <property type="evidence" value="ECO:0007669"/>
    <property type="project" value="TreeGrafter"/>
</dbReference>
<evidence type="ECO:0000259" key="6">
    <source>
        <dbReference type="PROSITE" id="PS50835"/>
    </source>
</evidence>
<dbReference type="PANTHER" id="PTHR16423">
    <property type="entry name" value="TREM-LIKE TRANSCRIPT PROTEIN"/>
    <property type="match status" value="1"/>
</dbReference>
<reference evidence="7 8" key="1">
    <citation type="submission" date="2019-09" db="EMBL/GenBank/DDBJ databases">
        <title>Bird 10,000 Genomes (B10K) Project - Family phase.</title>
        <authorList>
            <person name="Zhang G."/>
        </authorList>
    </citation>
    <scope>NUCLEOTIDE SEQUENCE [LARGE SCALE GENOMIC DNA]</scope>
    <source>
        <strain evidence="7">B10K-DU-001-21</strain>
        <tissue evidence="7">Muscle</tissue>
    </source>
</reference>
<evidence type="ECO:0000313" key="7">
    <source>
        <dbReference type="EMBL" id="NXG77823.1"/>
    </source>
</evidence>
<feature type="compositionally biased region" description="Low complexity" evidence="4">
    <location>
        <begin position="242"/>
        <end position="263"/>
    </location>
</feature>
<dbReference type="SUPFAM" id="SSF48726">
    <property type="entry name" value="Immunoglobulin"/>
    <property type="match status" value="2"/>
</dbReference>
<evidence type="ECO:0000256" key="1">
    <source>
        <dbReference type="ARBA" id="ARBA00022729"/>
    </source>
</evidence>
<feature type="non-terminal residue" evidence="7">
    <location>
        <position position="1"/>
    </location>
</feature>
<accession>A0A7K9EMA6</accession>
<gene>
    <name evidence="7" type="primary">Cd300ld</name>
    <name evidence="7" type="ORF">BARMAR_R15064</name>
</gene>
<dbReference type="PROSITE" id="PS50835">
    <property type="entry name" value="IG_LIKE"/>
    <property type="match status" value="2"/>
</dbReference>
<feature type="domain" description="Ig-like" evidence="6">
    <location>
        <begin position="125"/>
        <end position="238"/>
    </location>
</feature>
<dbReference type="InterPro" id="IPR013106">
    <property type="entry name" value="Ig_V-set"/>
</dbReference>
<dbReference type="InterPro" id="IPR013783">
    <property type="entry name" value="Ig-like_fold"/>
</dbReference>
<keyword evidence="1" id="KW-0732">Signal</keyword>
<keyword evidence="5" id="KW-0472">Membrane</keyword>
<dbReference type="InterPro" id="IPR052314">
    <property type="entry name" value="Immune_rcpt_domain"/>
</dbReference>
<dbReference type="InterPro" id="IPR036179">
    <property type="entry name" value="Ig-like_dom_sf"/>
</dbReference>
<dbReference type="OrthoDB" id="8959642at2759"/>